<dbReference type="Pfam" id="PF03118">
    <property type="entry name" value="RNA_pol_A_CTD"/>
    <property type="match status" value="1"/>
</dbReference>
<dbReference type="GO" id="GO:0006351">
    <property type="term" value="P:DNA-templated transcription"/>
    <property type="evidence" value="ECO:0007669"/>
    <property type="project" value="InterPro"/>
</dbReference>
<dbReference type="RefSeq" id="WP_082212659.1">
    <property type="nucleotide sequence ID" value="NZ_FUZA01000001.1"/>
</dbReference>
<dbReference type="OrthoDB" id="957708at2"/>
<dbReference type="GO" id="GO:0003677">
    <property type="term" value="F:DNA binding"/>
    <property type="evidence" value="ECO:0007669"/>
    <property type="project" value="InterPro"/>
</dbReference>
<evidence type="ECO:0000313" key="2">
    <source>
        <dbReference type="EMBL" id="SKB42587.1"/>
    </source>
</evidence>
<organism evidence="2 3">
    <name type="scientific">Dyadobacter psychrophilus</name>
    <dbReference type="NCBI Taxonomy" id="651661"/>
    <lineage>
        <taxon>Bacteria</taxon>
        <taxon>Pseudomonadati</taxon>
        <taxon>Bacteroidota</taxon>
        <taxon>Cytophagia</taxon>
        <taxon>Cytophagales</taxon>
        <taxon>Spirosomataceae</taxon>
        <taxon>Dyadobacter</taxon>
    </lineage>
</organism>
<reference evidence="3" key="1">
    <citation type="submission" date="2017-02" db="EMBL/GenBank/DDBJ databases">
        <authorList>
            <person name="Varghese N."/>
            <person name="Submissions S."/>
        </authorList>
    </citation>
    <scope>NUCLEOTIDE SEQUENCE [LARGE SCALE GENOMIC DNA]</scope>
    <source>
        <strain evidence="3">DSM 22270</strain>
    </source>
</reference>
<evidence type="ECO:0000259" key="1">
    <source>
        <dbReference type="Pfam" id="PF03118"/>
    </source>
</evidence>
<sequence>MAKNNIETEEILKASYRVELFIRKLEKQIQTALIYEPSDSIKQDIQVLNEFVKNQKMLIEDARKSLSGNSDYKGNYLDTEIVLTPLSTRTSLCLKSANITTVKDLIEAKNKYGLSHFKNFRNFGKTAYDEVVRFINIVETL</sequence>
<gene>
    <name evidence="2" type="ORF">SAMN05660293_00022</name>
</gene>
<name>A0A1T5B6A0_9BACT</name>
<dbReference type="Proteomes" id="UP000190897">
    <property type="component" value="Unassembled WGS sequence"/>
</dbReference>
<accession>A0A1T5B6A0</accession>
<dbReference type="InterPro" id="IPR011260">
    <property type="entry name" value="RNAP_asu_C"/>
</dbReference>
<dbReference type="EMBL" id="FUZA01000001">
    <property type="protein sequence ID" value="SKB42587.1"/>
    <property type="molecule type" value="Genomic_DNA"/>
</dbReference>
<dbReference type="AlphaFoldDB" id="A0A1T5B6A0"/>
<evidence type="ECO:0000313" key="3">
    <source>
        <dbReference type="Proteomes" id="UP000190897"/>
    </source>
</evidence>
<proteinExistence type="predicted"/>
<dbReference type="Gene3D" id="1.10.150.20">
    <property type="entry name" value="5' to 3' exonuclease, C-terminal subdomain"/>
    <property type="match status" value="1"/>
</dbReference>
<dbReference type="GO" id="GO:0003899">
    <property type="term" value="F:DNA-directed RNA polymerase activity"/>
    <property type="evidence" value="ECO:0007669"/>
    <property type="project" value="InterPro"/>
</dbReference>
<dbReference type="SUPFAM" id="SSF47789">
    <property type="entry name" value="C-terminal domain of RNA polymerase alpha subunit"/>
    <property type="match status" value="1"/>
</dbReference>
<protein>
    <submittedName>
        <fullName evidence="2">RNA polymerase, alpha chain C terminal domain</fullName>
    </submittedName>
</protein>
<keyword evidence="3" id="KW-1185">Reference proteome</keyword>
<feature type="domain" description="RNA polymerase alpha subunit C-terminal" evidence="1">
    <location>
        <begin position="75"/>
        <end position="133"/>
    </location>
</feature>